<dbReference type="PANTHER" id="PTHR34387">
    <property type="entry name" value="SLR1258 PROTEIN"/>
    <property type="match status" value="1"/>
</dbReference>
<evidence type="ECO:0000313" key="3">
    <source>
        <dbReference type="Proteomes" id="UP001595887"/>
    </source>
</evidence>
<reference evidence="3" key="1">
    <citation type="journal article" date="2019" name="Int. J. Syst. Evol. Microbiol.">
        <title>The Global Catalogue of Microorganisms (GCM) 10K type strain sequencing project: providing services to taxonomists for standard genome sequencing and annotation.</title>
        <authorList>
            <consortium name="The Broad Institute Genomics Platform"/>
            <consortium name="The Broad Institute Genome Sequencing Center for Infectious Disease"/>
            <person name="Wu L."/>
            <person name="Ma J."/>
        </authorList>
    </citation>
    <scope>NUCLEOTIDE SEQUENCE [LARGE SCALE GENOMIC DNA]</scope>
    <source>
        <strain evidence="3">CECT 8531</strain>
    </source>
</reference>
<dbReference type="Gene3D" id="3.30.70.2970">
    <property type="entry name" value="Protein of unknown function (DUF541), domain 2"/>
    <property type="match status" value="1"/>
</dbReference>
<name>A0ABV8RG77_9SPHN</name>
<dbReference type="Pfam" id="PF04402">
    <property type="entry name" value="SIMPL"/>
    <property type="match status" value="1"/>
</dbReference>
<organism evidence="2 3">
    <name type="scientific">Sphingorhabdus arenilitoris</name>
    <dbReference type="NCBI Taxonomy" id="1490041"/>
    <lineage>
        <taxon>Bacteria</taxon>
        <taxon>Pseudomonadati</taxon>
        <taxon>Pseudomonadota</taxon>
        <taxon>Alphaproteobacteria</taxon>
        <taxon>Sphingomonadales</taxon>
        <taxon>Sphingomonadaceae</taxon>
        <taxon>Sphingorhabdus</taxon>
    </lineage>
</organism>
<comment type="caution">
    <text evidence="2">The sequence shown here is derived from an EMBL/GenBank/DDBJ whole genome shotgun (WGS) entry which is preliminary data.</text>
</comment>
<feature type="signal peptide" evidence="1">
    <location>
        <begin position="1"/>
        <end position="24"/>
    </location>
</feature>
<dbReference type="PANTHER" id="PTHR34387:SF1">
    <property type="entry name" value="PERIPLASMIC IMMUNOGENIC PROTEIN"/>
    <property type="match status" value="1"/>
</dbReference>
<protein>
    <submittedName>
        <fullName evidence="2">SIMPL domain-containing protein</fullName>
    </submittedName>
</protein>
<evidence type="ECO:0000256" key="1">
    <source>
        <dbReference type="SAM" id="SignalP"/>
    </source>
</evidence>
<feature type="chain" id="PRO_5046202406" evidence="1">
    <location>
        <begin position="25"/>
        <end position="247"/>
    </location>
</feature>
<keyword evidence="3" id="KW-1185">Reference proteome</keyword>
<dbReference type="Gene3D" id="3.30.110.170">
    <property type="entry name" value="Protein of unknown function (DUF541), domain 1"/>
    <property type="match status" value="1"/>
</dbReference>
<dbReference type="InterPro" id="IPR007497">
    <property type="entry name" value="SIMPL/DUF541"/>
</dbReference>
<dbReference type="EMBL" id="JBHSDH010000013">
    <property type="protein sequence ID" value="MFC4292362.1"/>
    <property type="molecule type" value="Genomic_DNA"/>
</dbReference>
<evidence type="ECO:0000313" key="2">
    <source>
        <dbReference type="EMBL" id="MFC4292362.1"/>
    </source>
</evidence>
<accession>A0ABV8RG77</accession>
<dbReference type="Proteomes" id="UP001595887">
    <property type="component" value="Unassembled WGS sequence"/>
</dbReference>
<proteinExistence type="predicted"/>
<gene>
    <name evidence="2" type="ORF">ACFOWX_08030</name>
</gene>
<dbReference type="InterPro" id="IPR052022">
    <property type="entry name" value="26kDa_periplasmic_antigen"/>
</dbReference>
<keyword evidence="1" id="KW-0732">Signal</keyword>
<sequence>MPFLKSSFALSIFSFAAFAPNAFAQSDLSLSDGGDYRVLTLSITGTAQAQPDRAILSSGVSAIEPTAREAIAANAKKMNALFDALKKIGVERRFVQTSRVMLTQQFSYNSGTGQPRVPTGYEARNDISIRLTDIQDSGGVIDALVTAGADRINGPTFTINDDSDLVQEARKDAMEQAMKLSQFYAVSTGHKRADIIAIDESSGFRVDIPLSNVITAGGRPGFAAETPVEAGDVQRSVSVTVRYRLVP</sequence>
<dbReference type="RefSeq" id="WP_381422991.1">
    <property type="nucleotide sequence ID" value="NZ_JBHSDH010000013.1"/>
</dbReference>